<dbReference type="HOGENOM" id="CLU_2103836_0_0_10"/>
<dbReference type="KEGG" id="ash:AL1_14810"/>
<organism evidence="2 3">
    <name type="scientific">Alistipes shahii WAL 8301</name>
    <dbReference type="NCBI Taxonomy" id="717959"/>
    <lineage>
        <taxon>Bacteria</taxon>
        <taxon>Pseudomonadati</taxon>
        <taxon>Bacteroidota</taxon>
        <taxon>Bacteroidia</taxon>
        <taxon>Bacteroidales</taxon>
        <taxon>Rikenellaceae</taxon>
        <taxon>Alistipes</taxon>
    </lineage>
</organism>
<sequence length="115" mass="13189">MKQFSNLKRAFLPCLFVLLTLPAWGQMQPVTKNFRKTPLKNVLKEVEAQTGLSIMYDTRELNLERPVTASFDRTPVSQVLREVLDRTVQYSIKDKMIVIYKASATPPPQPGRVRP</sequence>
<dbReference type="RefSeq" id="WP_015546808.1">
    <property type="nucleotide sequence ID" value="NC_021030.1"/>
</dbReference>
<evidence type="ECO:0008006" key="4">
    <source>
        <dbReference type="Google" id="ProtNLM"/>
    </source>
</evidence>
<evidence type="ECO:0000256" key="1">
    <source>
        <dbReference type="SAM" id="SignalP"/>
    </source>
</evidence>
<reference evidence="2 3" key="2">
    <citation type="submission" date="2010-03" db="EMBL/GenBank/DDBJ databases">
        <authorList>
            <person name="Pajon A."/>
        </authorList>
    </citation>
    <scope>NUCLEOTIDE SEQUENCE [LARGE SCALE GENOMIC DNA]</scope>
    <source>
        <strain evidence="2 3">WAL 8301</strain>
    </source>
</reference>
<gene>
    <name evidence="2" type="ORF">AL1_14810</name>
</gene>
<feature type="signal peptide" evidence="1">
    <location>
        <begin position="1"/>
        <end position="25"/>
    </location>
</feature>
<keyword evidence="3" id="KW-1185">Reference proteome</keyword>
<dbReference type="EMBL" id="FP929032">
    <property type="protein sequence ID" value="CBK63914.1"/>
    <property type="molecule type" value="Genomic_DNA"/>
</dbReference>
<feature type="chain" id="PRO_5003059347" description="Secretin and TonB N terminus short domain" evidence="1">
    <location>
        <begin position="26"/>
        <end position="115"/>
    </location>
</feature>
<reference evidence="2 3" key="1">
    <citation type="submission" date="2010-03" db="EMBL/GenBank/DDBJ databases">
        <title>The genome sequence of Alistipes shahii WAL 8301.</title>
        <authorList>
            <consortium name="metaHIT consortium -- http://www.metahit.eu/"/>
            <person name="Pajon A."/>
            <person name="Turner K."/>
            <person name="Parkhill J."/>
        </authorList>
    </citation>
    <scope>NUCLEOTIDE SEQUENCE [LARGE SCALE GENOMIC DNA]</scope>
    <source>
        <strain evidence="2 3">WAL 8301</strain>
    </source>
</reference>
<accession>D4ILV2</accession>
<dbReference type="Gene3D" id="3.55.50.30">
    <property type="match status" value="1"/>
</dbReference>
<dbReference type="OrthoDB" id="9805434at2"/>
<dbReference type="STRING" id="717959.AL1_14810"/>
<name>D4ILV2_9BACT</name>
<keyword evidence="1" id="KW-0732">Signal</keyword>
<dbReference type="BioCyc" id="ASHA717959:AL1_RS15560-MONOMER"/>
<dbReference type="AlphaFoldDB" id="D4ILV2"/>
<proteinExistence type="predicted"/>
<protein>
    <recommendedName>
        <fullName evidence="4">Secretin and TonB N terminus short domain</fullName>
    </recommendedName>
</protein>
<evidence type="ECO:0000313" key="2">
    <source>
        <dbReference type="EMBL" id="CBK63914.1"/>
    </source>
</evidence>
<evidence type="ECO:0000313" key="3">
    <source>
        <dbReference type="Proteomes" id="UP000008794"/>
    </source>
</evidence>
<dbReference type="Proteomes" id="UP000008794">
    <property type="component" value="Chromosome"/>
</dbReference>
<dbReference type="PATRIC" id="fig|717959.3.peg.3163"/>